<keyword evidence="3" id="KW-1185">Reference proteome</keyword>
<dbReference type="RefSeq" id="WP_202243159.1">
    <property type="nucleotide sequence ID" value="NZ_JAESIY010000002.1"/>
</dbReference>
<protein>
    <submittedName>
        <fullName evidence="2">Uncharacterized protein</fullName>
    </submittedName>
</protein>
<feature type="transmembrane region" description="Helical" evidence="1">
    <location>
        <begin position="106"/>
        <end position="124"/>
    </location>
</feature>
<keyword evidence="1" id="KW-0472">Membrane</keyword>
<accession>A0A937F5S9</accession>
<keyword evidence="1" id="KW-1133">Transmembrane helix</keyword>
<dbReference type="Proteomes" id="UP000659388">
    <property type="component" value="Unassembled WGS sequence"/>
</dbReference>
<keyword evidence="1" id="KW-0812">Transmembrane</keyword>
<feature type="transmembrane region" description="Helical" evidence="1">
    <location>
        <begin position="20"/>
        <end position="40"/>
    </location>
</feature>
<evidence type="ECO:0000256" key="1">
    <source>
        <dbReference type="SAM" id="Phobius"/>
    </source>
</evidence>
<reference evidence="2" key="1">
    <citation type="submission" date="2021-01" db="EMBL/GenBank/DDBJ databases">
        <title>Fulvivirga kasyanovii gen. nov., sp nov., a novel member of the phylum Bacteroidetes isolated from seawater in a mussel farm.</title>
        <authorList>
            <person name="Zhao L.-H."/>
            <person name="Wang Z.-J."/>
        </authorList>
    </citation>
    <scope>NUCLEOTIDE SEQUENCE</scope>
    <source>
        <strain evidence="2">2943</strain>
    </source>
</reference>
<dbReference type="AlphaFoldDB" id="A0A937F5S9"/>
<name>A0A937F5S9_9BACT</name>
<gene>
    <name evidence="2" type="ORF">JL102_05075</name>
</gene>
<dbReference type="EMBL" id="JAESIY010000002">
    <property type="protein sequence ID" value="MBL3655492.1"/>
    <property type="molecule type" value="Genomic_DNA"/>
</dbReference>
<feature type="transmembrane region" description="Helical" evidence="1">
    <location>
        <begin position="52"/>
        <end position="69"/>
    </location>
</feature>
<organism evidence="2 3">
    <name type="scientific">Fulvivirga sediminis</name>
    <dbReference type="NCBI Taxonomy" id="2803949"/>
    <lineage>
        <taxon>Bacteria</taxon>
        <taxon>Pseudomonadati</taxon>
        <taxon>Bacteroidota</taxon>
        <taxon>Cytophagia</taxon>
        <taxon>Cytophagales</taxon>
        <taxon>Fulvivirgaceae</taxon>
        <taxon>Fulvivirga</taxon>
    </lineage>
</organism>
<evidence type="ECO:0000313" key="3">
    <source>
        <dbReference type="Proteomes" id="UP000659388"/>
    </source>
</evidence>
<proteinExistence type="predicted"/>
<evidence type="ECO:0000313" key="2">
    <source>
        <dbReference type="EMBL" id="MBL3655492.1"/>
    </source>
</evidence>
<sequence length="169" mass="19402">MINILTIEPIKQFMLKRASVNFIINLILTFGIQCWALRHFDNISFSSGEQSLVRTFLPMSFFLPLFVTMDSAKRFFANAFDEKIPYFVPEKYKTFKFRFILGLKNAGWSLLIFSIILAAVFLLSPKNMMFNSMMVIIILTSVAGVMAVIFTITPIMHIQKAIKKQNSIP</sequence>
<comment type="caution">
    <text evidence="2">The sequence shown here is derived from an EMBL/GenBank/DDBJ whole genome shotgun (WGS) entry which is preliminary data.</text>
</comment>
<feature type="transmembrane region" description="Helical" evidence="1">
    <location>
        <begin position="130"/>
        <end position="155"/>
    </location>
</feature>